<dbReference type="InterPro" id="IPR050331">
    <property type="entry name" value="Zinc_finger"/>
</dbReference>
<dbReference type="AlphaFoldDB" id="A0AA47NX21"/>
<keyword evidence="6" id="KW-0539">Nucleus</keyword>
<keyword evidence="3" id="KW-0677">Repeat</keyword>
<evidence type="ECO:0000256" key="4">
    <source>
        <dbReference type="ARBA" id="ARBA00022771"/>
    </source>
</evidence>
<dbReference type="FunFam" id="3.30.160.60:FF:000690">
    <property type="entry name" value="Zinc finger protein 354C"/>
    <property type="match status" value="1"/>
</dbReference>
<evidence type="ECO:0000256" key="5">
    <source>
        <dbReference type="ARBA" id="ARBA00022833"/>
    </source>
</evidence>
<evidence type="ECO:0000256" key="6">
    <source>
        <dbReference type="ARBA" id="ARBA00023242"/>
    </source>
</evidence>
<dbReference type="GO" id="GO:0005634">
    <property type="term" value="C:nucleus"/>
    <property type="evidence" value="ECO:0007669"/>
    <property type="project" value="UniProtKB-SubCell"/>
</dbReference>
<dbReference type="GO" id="GO:0008270">
    <property type="term" value="F:zinc ion binding"/>
    <property type="evidence" value="ECO:0007669"/>
    <property type="project" value="UniProtKB-KW"/>
</dbReference>
<accession>A0AA47NX21</accession>
<feature type="compositionally biased region" description="Gly residues" evidence="8">
    <location>
        <begin position="938"/>
        <end position="950"/>
    </location>
</feature>
<feature type="compositionally biased region" description="Polar residues" evidence="8">
    <location>
        <begin position="1"/>
        <end position="23"/>
    </location>
</feature>
<comment type="caution">
    <text evidence="10">The sequence shown here is derived from an EMBL/GenBank/DDBJ whole genome shotgun (WGS) entry which is preliminary data.</text>
</comment>
<feature type="domain" description="C2H2-type" evidence="9">
    <location>
        <begin position="899"/>
        <end position="922"/>
    </location>
</feature>
<dbReference type="SMART" id="SM00355">
    <property type="entry name" value="ZnF_C2H2"/>
    <property type="match status" value="4"/>
</dbReference>
<dbReference type="PROSITE" id="PS00028">
    <property type="entry name" value="ZINC_FINGER_C2H2_1"/>
    <property type="match status" value="4"/>
</dbReference>
<gene>
    <name evidence="10" type="primary">ZNF524</name>
    <name evidence="10" type="ORF">N1851_024328</name>
</gene>
<feature type="region of interest" description="Disordered" evidence="8">
    <location>
        <begin position="317"/>
        <end position="337"/>
    </location>
</feature>
<keyword evidence="4 7" id="KW-0863">Zinc-finger</keyword>
<keyword evidence="11" id="KW-1185">Reference proteome</keyword>
<feature type="compositionally biased region" description="Basic and acidic residues" evidence="8">
    <location>
        <begin position="291"/>
        <end position="303"/>
    </location>
</feature>
<feature type="region of interest" description="Disordered" evidence="8">
    <location>
        <begin position="270"/>
        <end position="304"/>
    </location>
</feature>
<evidence type="ECO:0000313" key="11">
    <source>
        <dbReference type="Proteomes" id="UP001174136"/>
    </source>
</evidence>
<evidence type="ECO:0000313" key="10">
    <source>
        <dbReference type="EMBL" id="KAK0139162.1"/>
    </source>
</evidence>
<dbReference type="EMBL" id="JAOPHQ010004551">
    <property type="protein sequence ID" value="KAK0139162.1"/>
    <property type="molecule type" value="Genomic_DNA"/>
</dbReference>
<keyword evidence="5" id="KW-0862">Zinc</keyword>
<evidence type="ECO:0000256" key="2">
    <source>
        <dbReference type="ARBA" id="ARBA00022723"/>
    </source>
</evidence>
<evidence type="ECO:0000256" key="3">
    <source>
        <dbReference type="ARBA" id="ARBA00022737"/>
    </source>
</evidence>
<feature type="domain" description="C2H2-type" evidence="9">
    <location>
        <begin position="815"/>
        <end position="842"/>
    </location>
</feature>
<dbReference type="InterPro" id="IPR036236">
    <property type="entry name" value="Znf_C2H2_sf"/>
</dbReference>
<dbReference type="GO" id="GO:0010468">
    <property type="term" value="P:regulation of gene expression"/>
    <property type="evidence" value="ECO:0007669"/>
    <property type="project" value="TreeGrafter"/>
</dbReference>
<dbReference type="FunFam" id="3.30.160.60:FF:002343">
    <property type="entry name" value="Zinc finger protein 33A"/>
    <property type="match status" value="1"/>
</dbReference>
<evidence type="ECO:0000256" key="1">
    <source>
        <dbReference type="ARBA" id="ARBA00004123"/>
    </source>
</evidence>
<feature type="domain" description="C2H2-type" evidence="9">
    <location>
        <begin position="871"/>
        <end position="898"/>
    </location>
</feature>
<protein>
    <submittedName>
        <fullName evidence="10">Zinc finger protein 524</fullName>
    </submittedName>
</protein>
<comment type="subcellular location">
    <subcellularLocation>
        <location evidence="1">Nucleus</location>
    </subcellularLocation>
</comment>
<feature type="domain" description="C2H2-type" evidence="9">
    <location>
        <begin position="843"/>
        <end position="870"/>
    </location>
</feature>
<dbReference type="SUPFAM" id="SSF57667">
    <property type="entry name" value="beta-beta-alpha zinc fingers"/>
    <property type="match status" value="2"/>
</dbReference>
<feature type="region of interest" description="Disordered" evidence="8">
    <location>
        <begin position="496"/>
        <end position="516"/>
    </location>
</feature>
<proteinExistence type="predicted"/>
<dbReference type="PROSITE" id="PS50157">
    <property type="entry name" value="ZINC_FINGER_C2H2_2"/>
    <property type="match status" value="4"/>
</dbReference>
<dbReference type="PANTHER" id="PTHR16515:SF60">
    <property type="entry name" value="ZINC FINGER PROTEIN 436"/>
    <property type="match status" value="1"/>
</dbReference>
<sequence length="980" mass="103869">MDSQLAVAQTSNSLDDQNDSQPLDESGPKVLVGPTDKTSPGTLTSNLQLFPITAVTSRQVSSINRETSALGGTSKPASLKTCKSDGLKQPIKVKTGMPVLNSQPIRIKIIVPQRGKNPIISTTTSLTKELPPSEFTRSAPVSPETVSTGLATDKNTLEILRAPSLPAMMNEQGTTEAIHEKVETPKAGSFDGEGKEGMKNGSDTEDVETSQQNGSTTTNHSPSSEDPLVPSSDTAAPGEPRPPEEGGASGCEDTLPLNLQKVDLKVLKGQEVEEVEEQTEPLDLSLPKKKRDADGRRCGRSWEDSGCESSLIMEVDEFEGEGDRDIVEEDDDDDDDDDVVARKGDQAFRAVSVDSFGDLILSPSFFSTSVFASLSSLDSDNDNFLFIDDQGIPYNLSPEGHKVPQIDTSKLDGPLSGHSTVTQSHSLHAKRKEPSQLVTLLASNLGHSLENQSHALVAPCDNLLASPPASATDSLPQSVEPLKAAELSTGALATKISESSKAPEPCGPSASETGGTLASNHTMQILTNPLGHTPIHLLSSPSTSAQFSSSAMGLSLPLSVTQNSAPSSTPMLLLLSSVTSSSSAGQSLALLDPSTGQLSQITAASSGPLSFPAISAAGQVSKPGSSVLSYPMIQLGTNNASVVLSGLGNSLTTNPVPLTSCSASSSTTTITLQTTNPMPSVGALGNVAPLVQTQTKPSDSIVEAEVISKEGNTKPSAFTSGSPPKLQNYNVTFDTLDPTVSESEPGMDSSTRHGTDAVPLDDHLYFSSVGGEVPPSPSIFTSSQLGAIDPLGAMDPLDPLSPASSPNSLGPRKVLYCQLCPRVFFYSSDLERHAITHSQRKPHVCQQCGKAFKRSSHLQRHKHIHTGQRNYVCPICAKRFREAGELQRHQRVHTGEKPYQCPLCHTRFAERNTLRRHTKRKHPYHQVAMEMLNERRGAGAGGGDDGGGGAVQQEEEEEESAEWYSSAISHLDNSESDMET</sequence>
<dbReference type="Gene3D" id="3.30.160.60">
    <property type="entry name" value="Classic Zinc Finger"/>
    <property type="match status" value="3"/>
</dbReference>
<evidence type="ECO:0000256" key="8">
    <source>
        <dbReference type="SAM" id="MobiDB-lite"/>
    </source>
</evidence>
<feature type="region of interest" description="Disordered" evidence="8">
    <location>
        <begin position="936"/>
        <end position="980"/>
    </location>
</feature>
<dbReference type="Proteomes" id="UP001174136">
    <property type="component" value="Unassembled WGS sequence"/>
</dbReference>
<dbReference type="FunFam" id="3.30.160.60:FF:000512">
    <property type="entry name" value="zinc finger protein 197 isoform X1"/>
    <property type="match status" value="1"/>
</dbReference>
<feature type="region of interest" description="Disordered" evidence="8">
    <location>
        <begin position="179"/>
        <end position="256"/>
    </location>
</feature>
<dbReference type="PANTHER" id="PTHR16515">
    <property type="entry name" value="PR DOMAIN ZINC FINGER PROTEIN"/>
    <property type="match status" value="1"/>
</dbReference>
<name>A0AA47NX21_MERPO</name>
<organism evidence="10 11">
    <name type="scientific">Merluccius polli</name>
    <name type="common">Benguela hake</name>
    <name type="synonym">Merluccius cadenati</name>
    <dbReference type="NCBI Taxonomy" id="89951"/>
    <lineage>
        <taxon>Eukaryota</taxon>
        <taxon>Metazoa</taxon>
        <taxon>Chordata</taxon>
        <taxon>Craniata</taxon>
        <taxon>Vertebrata</taxon>
        <taxon>Euteleostomi</taxon>
        <taxon>Actinopterygii</taxon>
        <taxon>Neopterygii</taxon>
        <taxon>Teleostei</taxon>
        <taxon>Neoteleostei</taxon>
        <taxon>Acanthomorphata</taxon>
        <taxon>Zeiogadaria</taxon>
        <taxon>Gadariae</taxon>
        <taxon>Gadiformes</taxon>
        <taxon>Gadoidei</taxon>
        <taxon>Merlucciidae</taxon>
        <taxon>Merluccius</taxon>
    </lineage>
</organism>
<dbReference type="InterPro" id="IPR013087">
    <property type="entry name" value="Znf_C2H2_type"/>
</dbReference>
<feature type="compositionally biased region" description="Polar residues" evidence="8">
    <location>
        <begin position="209"/>
        <end position="224"/>
    </location>
</feature>
<evidence type="ECO:0000259" key="9">
    <source>
        <dbReference type="PROSITE" id="PS50157"/>
    </source>
</evidence>
<reference evidence="10" key="1">
    <citation type="journal article" date="2023" name="Front. Mar. Sci.">
        <title>A new Merluccius polli reference genome to investigate the effects of global change in West African waters.</title>
        <authorList>
            <person name="Mateo J.L."/>
            <person name="Blanco-Fernandez C."/>
            <person name="Garcia-Vazquez E."/>
            <person name="Machado-Schiaffino G."/>
        </authorList>
    </citation>
    <scope>NUCLEOTIDE SEQUENCE</scope>
    <source>
        <strain evidence="10">C29</strain>
        <tissue evidence="10">Fin</tissue>
    </source>
</reference>
<feature type="region of interest" description="Disordered" evidence="8">
    <location>
        <begin position="1"/>
        <end position="44"/>
    </location>
</feature>
<evidence type="ECO:0000256" key="7">
    <source>
        <dbReference type="PROSITE-ProRule" id="PRU00042"/>
    </source>
</evidence>
<keyword evidence="2" id="KW-0479">Metal-binding</keyword>
<dbReference type="Pfam" id="PF00096">
    <property type="entry name" value="zf-C2H2"/>
    <property type="match status" value="3"/>
</dbReference>